<name>A0A128A3J6_9ARCH</name>
<accession>A0A128A3J6</accession>
<dbReference type="AlphaFoldDB" id="A0A128A3J6"/>
<reference evidence="2" key="1">
    <citation type="submission" date="2015-10" db="EMBL/GenBank/DDBJ databases">
        <authorList>
            <person name="Lehtovirta-Morley L.E."/>
            <person name="Vieille C."/>
        </authorList>
    </citation>
    <scope>NUCLEOTIDE SEQUENCE [LARGE SCALE GENOMIC DNA]</scope>
</reference>
<keyword evidence="2" id="KW-1185">Reference proteome</keyword>
<gene>
    <name evidence="1" type="ORF">NDEV_1156</name>
</gene>
<evidence type="ECO:0000313" key="1">
    <source>
        <dbReference type="EMBL" id="CUR51921.1"/>
    </source>
</evidence>
<proteinExistence type="predicted"/>
<evidence type="ECO:0000313" key="2">
    <source>
        <dbReference type="Proteomes" id="UP000196239"/>
    </source>
</evidence>
<dbReference type="EMBL" id="LN890280">
    <property type="protein sequence ID" value="CUR51921.1"/>
    <property type="molecule type" value="Genomic_DNA"/>
</dbReference>
<sequence length="72" mass="8324">MTLHTDKQTVIEIAIQFLRQHFSVQDIDAALIDKVWVVTARIVIFNNVMIEKIRIDINTRKIENYTLIAGAN</sequence>
<dbReference type="KEGG" id="ndv:NDEV_1156"/>
<dbReference type="Proteomes" id="UP000196239">
    <property type="component" value="Chromosome 1"/>
</dbReference>
<organism evidence="1 2">
    <name type="scientific">Nitrosotalea devaniterrae</name>
    <dbReference type="NCBI Taxonomy" id="1078905"/>
    <lineage>
        <taxon>Archaea</taxon>
        <taxon>Nitrososphaerota</taxon>
        <taxon>Nitrososphaeria</taxon>
        <taxon>Nitrosotaleales</taxon>
        <taxon>Nitrosotaleaceae</taxon>
        <taxon>Nitrosotalea</taxon>
    </lineage>
</organism>
<protein>
    <submittedName>
        <fullName evidence="1">Uncharacterized protein</fullName>
    </submittedName>
</protein>